<feature type="transmembrane region" description="Helical" evidence="2">
    <location>
        <begin position="26"/>
        <end position="48"/>
    </location>
</feature>
<dbReference type="Proteomes" id="UP001219525">
    <property type="component" value="Unassembled WGS sequence"/>
</dbReference>
<dbReference type="AlphaFoldDB" id="A0AAD6ULX8"/>
<name>A0AAD6ULX8_9AGAR</name>
<evidence type="ECO:0000256" key="1">
    <source>
        <dbReference type="SAM" id="MobiDB-lite"/>
    </source>
</evidence>
<protein>
    <submittedName>
        <fullName evidence="3">Uncharacterized protein</fullName>
    </submittedName>
</protein>
<proteinExistence type="predicted"/>
<feature type="region of interest" description="Disordered" evidence="1">
    <location>
        <begin position="237"/>
        <end position="280"/>
    </location>
</feature>
<comment type="caution">
    <text evidence="3">The sequence shown here is derived from an EMBL/GenBank/DDBJ whole genome shotgun (WGS) entry which is preliminary data.</text>
</comment>
<evidence type="ECO:0000256" key="2">
    <source>
        <dbReference type="SAM" id="Phobius"/>
    </source>
</evidence>
<reference evidence="3" key="1">
    <citation type="submission" date="2023-03" db="EMBL/GenBank/DDBJ databases">
        <title>Massive genome expansion in bonnet fungi (Mycena s.s.) driven by repeated elements and novel gene families across ecological guilds.</title>
        <authorList>
            <consortium name="Lawrence Berkeley National Laboratory"/>
            <person name="Harder C.B."/>
            <person name="Miyauchi S."/>
            <person name="Viragh M."/>
            <person name="Kuo A."/>
            <person name="Thoen E."/>
            <person name="Andreopoulos B."/>
            <person name="Lu D."/>
            <person name="Skrede I."/>
            <person name="Drula E."/>
            <person name="Henrissat B."/>
            <person name="Morin E."/>
            <person name="Kohler A."/>
            <person name="Barry K."/>
            <person name="LaButti K."/>
            <person name="Morin E."/>
            <person name="Salamov A."/>
            <person name="Lipzen A."/>
            <person name="Mereny Z."/>
            <person name="Hegedus B."/>
            <person name="Baldrian P."/>
            <person name="Stursova M."/>
            <person name="Weitz H."/>
            <person name="Taylor A."/>
            <person name="Grigoriev I.V."/>
            <person name="Nagy L.G."/>
            <person name="Martin F."/>
            <person name="Kauserud H."/>
        </authorList>
    </citation>
    <scope>NUCLEOTIDE SEQUENCE</scope>
    <source>
        <strain evidence="3">9144</strain>
    </source>
</reference>
<keyword evidence="4" id="KW-1185">Reference proteome</keyword>
<sequence length="354" mass="37483">MPVPPIPTRLSNVSPPASAQQTTRTIVAGTTAGTIALVFLVIVAYLFFFRVRYQRRQQNLDEAPTTEERKTNGAGGVGMLDGLDFHAVSPVLPPRIEYRPSFEYHLALPFAEEPPPTAPPPRTPFLFSGSALWEEVWPPPRAESVFVDPLLHAPVAALADNIARITTDIMGQPSEGDADEGPLAPPKPHWEPPPPPSAACACGSACLPAVFPSLPCTRSPLGSASMAGPLPIATTLRSSASTPTLPRSESMASAQSRPTTASDDDPPWPPTPGGLSVLERAPPLVPYPAITIAIPKDVRLSPNEKERGKRTGKQGGGVADAKPLCDGSDAAAIFRLTRASIDESIKNSEPHLYG</sequence>
<dbReference type="EMBL" id="JARJCW010000182">
    <property type="protein sequence ID" value="KAJ7189324.1"/>
    <property type="molecule type" value="Genomic_DNA"/>
</dbReference>
<feature type="compositionally biased region" description="Polar residues" evidence="1">
    <location>
        <begin position="9"/>
        <end position="20"/>
    </location>
</feature>
<feature type="compositionally biased region" description="Pro residues" evidence="1">
    <location>
        <begin position="183"/>
        <end position="197"/>
    </location>
</feature>
<keyword evidence="2" id="KW-1133">Transmembrane helix</keyword>
<feature type="region of interest" description="Disordered" evidence="1">
    <location>
        <begin position="170"/>
        <end position="197"/>
    </location>
</feature>
<feature type="region of interest" description="Disordered" evidence="1">
    <location>
        <begin position="1"/>
        <end position="20"/>
    </location>
</feature>
<accession>A0AAD6ULX8</accession>
<gene>
    <name evidence="3" type="ORF">GGX14DRAFT_408914</name>
</gene>
<keyword evidence="2" id="KW-0812">Transmembrane</keyword>
<evidence type="ECO:0000313" key="4">
    <source>
        <dbReference type="Proteomes" id="UP001219525"/>
    </source>
</evidence>
<feature type="compositionally biased region" description="Basic and acidic residues" evidence="1">
    <location>
        <begin position="298"/>
        <end position="309"/>
    </location>
</feature>
<feature type="compositionally biased region" description="Polar residues" evidence="1">
    <location>
        <begin position="237"/>
        <end position="257"/>
    </location>
</feature>
<feature type="region of interest" description="Disordered" evidence="1">
    <location>
        <begin position="298"/>
        <end position="324"/>
    </location>
</feature>
<evidence type="ECO:0000313" key="3">
    <source>
        <dbReference type="EMBL" id="KAJ7189324.1"/>
    </source>
</evidence>
<keyword evidence="2" id="KW-0472">Membrane</keyword>
<organism evidence="3 4">
    <name type="scientific">Mycena pura</name>
    <dbReference type="NCBI Taxonomy" id="153505"/>
    <lineage>
        <taxon>Eukaryota</taxon>
        <taxon>Fungi</taxon>
        <taxon>Dikarya</taxon>
        <taxon>Basidiomycota</taxon>
        <taxon>Agaricomycotina</taxon>
        <taxon>Agaricomycetes</taxon>
        <taxon>Agaricomycetidae</taxon>
        <taxon>Agaricales</taxon>
        <taxon>Marasmiineae</taxon>
        <taxon>Mycenaceae</taxon>
        <taxon>Mycena</taxon>
    </lineage>
</organism>